<proteinExistence type="predicted"/>
<comment type="caution">
    <text evidence="2">The sequence shown here is derived from an EMBL/GenBank/DDBJ whole genome shotgun (WGS) entry which is preliminary data.</text>
</comment>
<evidence type="ECO:0000313" key="3">
    <source>
        <dbReference type="Proteomes" id="UP000654257"/>
    </source>
</evidence>
<evidence type="ECO:0000259" key="1">
    <source>
        <dbReference type="Pfam" id="PF13569"/>
    </source>
</evidence>
<organism evidence="2 3">
    <name type="scientific">Rhodococcoides trifolii</name>
    <dbReference type="NCBI Taxonomy" id="908250"/>
    <lineage>
        <taxon>Bacteria</taxon>
        <taxon>Bacillati</taxon>
        <taxon>Actinomycetota</taxon>
        <taxon>Actinomycetes</taxon>
        <taxon>Mycobacteriales</taxon>
        <taxon>Nocardiaceae</taxon>
        <taxon>Rhodococcoides</taxon>
    </lineage>
</organism>
<dbReference type="Pfam" id="PF13569">
    <property type="entry name" value="DUF4132"/>
    <property type="match status" value="1"/>
</dbReference>
<dbReference type="Proteomes" id="UP000654257">
    <property type="component" value="Unassembled WGS sequence"/>
</dbReference>
<protein>
    <recommendedName>
        <fullName evidence="1">DUF4132 domain-containing protein</fullName>
    </recommendedName>
</protein>
<dbReference type="InterPro" id="IPR025406">
    <property type="entry name" value="DUF4132"/>
</dbReference>
<name>A0A917LIN7_9NOCA</name>
<evidence type="ECO:0000313" key="2">
    <source>
        <dbReference type="EMBL" id="GGG27418.1"/>
    </source>
</evidence>
<reference evidence="2" key="1">
    <citation type="journal article" date="2014" name="Int. J. Syst. Evol. Microbiol.">
        <title>Complete genome sequence of Corynebacterium casei LMG S-19264T (=DSM 44701T), isolated from a smear-ripened cheese.</title>
        <authorList>
            <consortium name="US DOE Joint Genome Institute (JGI-PGF)"/>
            <person name="Walter F."/>
            <person name="Albersmeier A."/>
            <person name="Kalinowski J."/>
            <person name="Ruckert C."/>
        </authorList>
    </citation>
    <scope>NUCLEOTIDE SEQUENCE</scope>
    <source>
        <strain evidence="2">CCM 7905</strain>
    </source>
</reference>
<dbReference type="EMBL" id="BMCU01000006">
    <property type="protein sequence ID" value="GGG27418.1"/>
    <property type="molecule type" value="Genomic_DNA"/>
</dbReference>
<keyword evidence="3" id="KW-1185">Reference proteome</keyword>
<reference evidence="2" key="2">
    <citation type="submission" date="2020-09" db="EMBL/GenBank/DDBJ databases">
        <authorList>
            <person name="Sun Q."/>
            <person name="Sedlacek I."/>
        </authorList>
    </citation>
    <scope>NUCLEOTIDE SEQUENCE</scope>
    <source>
        <strain evidence="2">CCM 7905</strain>
    </source>
</reference>
<accession>A0A917LIN7</accession>
<sequence>MNHAAMDRTVTDPETQFAPPAAWLPMRYPRHGGFPARAKPVDPGAGDALDNHLEKNEQALHWAAWELENNPEPHEWVIAARRYLAGDVTAVGAAAAYVVLTRAGIDLRDRKNLVVDGWVARYGLPFAVEAAMRASDMGYVRTRVPVPTNSGHLIIVMENSDNAVSSRYSEPSHYEVEVLAQVDDPDKQIIYTPREYMLDRLRELLAVTSEESYAAARDLAAPLRSNTVRRLTASFLFPTERQWSDDLTEHLRATPYHWQTHLYASCNTVADVKRAEGEQWGQMWLNSDEITAAVVEGVGTAITPLLVAAADEPIHYYSSEKDARLLRILHAFSAIPTDEAFTALLHRANVKNGLPALLHAMTHFPRRALRLLAQEESTLFDRHVLQNRTLAIELADSLPDRHRRRIVDLTTEVPVADDLPGVLAVPPWTENKLPAQTVVVDDLTAPHIQRIDWLPGEVEELKNSRHEFSYYTWEQQSQYFKDTKPQDLHEWYALTTFLIGPEDVARKLLSEWPGTTLKEPLRVVARFELEALPFMLRMARAHPGAAAPYLMPFVDLDVARLHATMFATRKNLRKPALAWLVRHADDAVTLLMPDAIGPLGAQRDHAEAALRGLASATTRETVIEGARQFGPEAVTAAKTIVDFDPLQMLPKRIPRTPPWVDIEWLPPILVSDRAAKLPTTAVANILTMCAIGTVDAPYAGLETVNDFCDRASLASTMWEVFERWWGDGAPSKDNWAIMALGWLGDDSVVSKLAPLIRRWPGESGTARAQLGLDALAALGSSRALTELDHIARNMKFKSLKSGAAQRVAEVAESLGLDREQLADRIVPDLDLASDGTMTFEYGTRSFTVGFNEALVPYVVDDSGKKSASLPKPKSGDDAVLAEESKQKFAALKREAKTVAAEQVKRLNRSMVIGRRWSPDEFRTYVLGHPLMIHVARRLLWASFDGTSPAVVFRVAEDSTLADIDDSTVELPDGPIGLVHPAHIPDTVGTWSDVFADYEILQPFPQLGRAVRDPLPGDFDGTGLSRFTGVTATPSQALRLTYRGWEPVWENPDGWGQGLLYRLSDDVSVLLGLEPGMGTGDPYNGYPDQTLRSVTLRGGTLDDVDRAAVSELIADLDGFAT</sequence>
<dbReference type="AlphaFoldDB" id="A0A917LIN7"/>
<feature type="domain" description="DUF4132" evidence="1">
    <location>
        <begin position="863"/>
        <end position="1044"/>
    </location>
</feature>
<gene>
    <name evidence="2" type="ORF">GCM10007304_46580</name>
</gene>